<keyword evidence="2 9" id="KW-1003">Cell membrane</keyword>
<dbReference type="Proteomes" id="UP000694232">
    <property type="component" value="Chromosome 1"/>
</dbReference>
<sequence length="239" mass="27450">MSDIRNITLPGQQIWYDAELLSTAPEHSFDPDFWQRSGKVTGSAQGRGTTWFVQLEACQGALRHYRRGGLFGKLVSDHYLFTGWKNTRSAQEFELLRHLAEAGVNVPRPIAARARRSGFSYQADILVEKVPNASDLVDVLQKQALSDEVYQAIGRMIRTMHEAGVNHTDLNIHNILLDKAGKVWLIDFDKCARKSGQGWQQENLNRLLRSFNKEQQRFSIQWQPEQWSALLQGYEHENR</sequence>
<dbReference type="RefSeq" id="WP_218563454.1">
    <property type="nucleotide sequence ID" value="NZ_CP076643.1"/>
</dbReference>
<dbReference type="InterPro" id="IPR000719">
    <property type="entry name" value="Prot_kinase_dom"/>
</dbReference>
<dbReference type="GO" id="GO:0005886">
    <property type="term" value="C:plasma membrane"/>
    <property type="evidence" value="ECO:0007669"/>
    <property type="project" value="UniProtKB-SubCell"/>
</dbReference>
<protein>
    <recommendedName>
        <fullName evidence="9">3-deoxy-D-manno-octulosonic acid kinase</fullName>
        <shortName evidence="9">Kdo kinase</shortName>
        <ecNumber evidence="9">2.7.1.166</ecNumber>
    </recommendedName>
</protein>
<dbReference type="GO" id="GO:0004672">
    <property type="term" value="F:protein kinase activity"/>
    <property type="evidence" value="ECO:0007669"/>
    <property type="project" value="InterPro"/>
</dbReference>
<comment type="similarity">
    <text evidence="9">Belongs to the protein kinase superfamily. KdkA/RfaP family.</text>
</comment>
<evidence type="ECO:0000256" key="9">
    <source>
        <dbReference type="HAMAP-Rule" id="MF_00521"/>
    </source>
</evidence>
<dbReference type="AlphaFoldDB" id="A0A975UEA1"/>
<keyword evidence="6 9" id="KW-0418">Kinase</keyword>
<dbReference type="PROSITE" id="PS50011">
    <property type="entry name" value="PROTEIN_KINASE_DOM"/>
    <property type="match status" value="1"/>
</dbReference>
<evidence type="ECO:0000313" key="12">
    <source>
        <dbReference type="Proteomes" id="UP000694232"/>
    </source>
</evidence>
<evidence type="ECO:0000256" key="3">
    <source>
        <dbReference type="ARBA" id="ARBA00022519"/>
    </source>
</evidence>
<feature type="active site" evidence="9">
    <location>
        <position position="169"/>
    </location>
</feature>
<dbReference type="GO" id="GO:0005524">
    <property type="term" value="F:ATP binding"/>
    <property type="evidence" value="ECO:0007669"/>
    <property type="project" value="UniProtKB-UniRule"/>
</dbReference>
<reference evidence="11" key="1">
    <citation type="submission" date="2021-06" db="EMBL/GenBank/DDBJ databases">
        <title>Vibrio nov. sp., novel gut bacterium isolated from Yellow Sea oyster.</title>
        <authorList>
            <person name="Muhammad N."/>
            <person name="Nguyen T.H."/>
            <person name="Lee Y.-J."/>
            <person name="Ko J."/>
            <person name="Kim S.-G."/>
        </authorList>
    </citation>
    <scope>NUCLEOTIDE SEQUENCE</scope>
    <source>
        <strain evidence="11">OG9-811</strain>
    </source>
</reference>
<keyword evidence="3 9" id="KW-0997">Cell inner membrane</keyword>
<accession>A0A975UEA1</accession>
<keyword evidence="7 9" id="KW-0067">ATP-binding</keyword>
<keyword evidence="5 9" id="KW-0547">Nucleotide-binding</keyword>
<evidence type="ECO:0000256" key="8">
    <source>
        <dbReference type="ARBA" id="ARBA00023136"/>
    </source>
</evidence>
<keyword evidence="4 9" id="KW-0808">Transferase</keyword>
<dbReference type="HAMAP" id="MF_00521">
    <property type="entry name" value="KDO_kinase"/>
    <property type="match status" value="1"/>
</dbReference>
<evidence type="ECO:0000256" key="5">
    <source>
        <dbReference type="ARBA" id="ARBA00022741"/>
    </source>
</evidence>
<comment type="catalytic activity">
    <reaction evidence="9">
        <text>an alpha-Kdo-(2-&gt;6)-lipid IVA + ATP = a 4-O-phospho-alpha-Kdo-(2-&gt;6)-lipid IVA + ADP + H(+)</text>
        <dbReference type="Rhea" id="RHEA:74271"/>
        <dbReference type="ChEBI" id="CHEBI:15378"/>
        <dbReference type="ChEBI" id="CHEBI:30616"/>
        <dbReference type="ChEBI" id="CHEBI:176428"/>
        <dbReference type="ChEBI" id="CHEBI:193140"/>
        <dbReference type="ChEBI" id="CHEBI:456216"/>
        <dbReference type="EC" id="2.7.1.166"/>
    </reaction>
</comment>
<evidence type="ECO:0000259" key="10">
    <source>
        <dbReference type="PROSITE" id="PS50011"/>
    </source>
</evidence>
<dbReference type="NCBIfam" id="NF002475">
    <property type="entry name" value="PRK01723.1"/>
    <property type="match status" value="1"/>
</dbReference>
<dbReference type="Pfam" id="PF06293">
    <property type="entry name" value="Kdo"/>
    <property type="match status" value="1"/>
</dbReference>
<feature type="domain" description="Protein kinase" evidence="10">
    <location>
        <begin position="39"/>
        <end position="239"/>
    </location>
</feature>
<evidence type="ECO:0000256" key="7">
    <source>
        <dbReference type="ARBA" id="ARBA00022840"/>
    </source>
</evidence>
<keyword evidence="12" id="KW-1185">Reference proteome</keyword>
<evidence type="ECO:0000256" key="4">
    <source>
        <dbReference type="ARBA" id="ARBA00022679"/>
    </source>
</evidence>
<dbReference type="GO" id="GO:0009244">
    <property type="term" value="P:lipopolysaccharide core region biosynthetic process"/>
    <property type="evidence" value="ECO:0007669"/>
    <property type="project" value="UniProtKB-UniRule"/>
</dbReference>
<keyword evidence="9" id="KW-0448">Lipopolysaccharide biosynthesis</keyword>
<evidence type="ECO:0000256" key="6">
    <source>
        <dbReference type="ARBA" id="ARBA00022777"/>
    </source>
</evidence>
<comment type="subcellular location">
    <subcellularLocation>
        <location evidence="9">Cell inner membrane</location>
        <topology evidence="9">Peripheral membrane protein</topology>
        <orientation evidence="9">Cytoplasmic side</orientation>
    </subcellularLocation>
    <subcellularLocation>
        <location evidence="1">Cell membrane</location>
        <topology evidence="1">Peripheral membrane protein</topology>
        <orientation evidence="1">Cytoplasmic side</orientation>
    </subcellularLocation>
</comment>
<proteinExistence type="inferred from homology"/>
<dbReference type="EC" id="2.7.1.166" evidence="9"/>
<dbReference type="KEGG" id="vos:KNV97_17955"/>
<organism evidence="11 12">
    <name type="scientific">Vibrio ostreae</name>
    <dbReference type="NCBI Taxonomy" id="2841925"/>
    <lineage>
        <taxon>Bacteria</taxon>
        <taxon>Pseudomonadati</taxon>
        <taxon>Pseudomonadota</taxon>
        <taxon>Gammaproteobacteria</taxon>
        <taxon>Vibrionales</taxon>
        <taxon>Vibrionaceae</taxon>
        <taxon>Vibrio</taxon>
    </lineage>
</organism>
<name>A0A975UEA1_9VIBR</name>
<keyword evidence="8 9" id="KW-0472">Membrane</keyword>
<comment type="function">
    <text evidence="9">Catalyzes the ATP-dependent phosphorylation of the 3-deoxy-D-manno-octulosonic acid (Kdo) residue in Kdo-lipid IV(A) at the 4-OH position.</text>
</comment>
<evidence type="ECO:0000313" key="11">
    <source>
        <dbReference type="EMBL" id="QXO19377.1"/>
    </source>
</evidence>
<evidence type="ECO:0000256" key="1">
    <source>
        <dbReference type="ARBA" id="ARBA00004413"/>
    </source>
</evidence>
<dbReference type="InterPro" id="IPR022826">
    <property type="entry name" value="KDO_kinase"/>
</dbReference>
<comment type="pathway">
    <text evidence="9">Bacterial outer membrane biogenesis; LPS core biosynthesis.</text>
</comment>
<gene>
    <name evidence="9" type="primary">kdkA</name>
    <name evidence="11" type="ORF">KNV97_17955</name>
</gene>
<evidence type="ECO:0000256" key="2">
    <source>
        <dbReference type="ARBA" id="ARBA00022475"/>
    </source>
</evidence>
<dbReference type="EMBL" id="CP076643">
    <property type="protein sequence ID" value="QXO19377.1"/>
    <property type="molecule type" value="Genomic_DNA"/>
</dbReference>